<keyword evidence="2" id="KW-1185">Reference proteome</keyword>
<accession>A0A840PE55</accession>
<protein>
    <submittedName>
        <fullName evidence="1">Nitroimidazol reductase NimA-like FMN-containing flavoprotein (Pyridoxamine 5'-phosphate oxidase superfamily)</fullName>
    </submittedName>
</protein>
<dbReference type="EMBL" id="JACHGN010000012">
    <property type="protein sequence ID" value="MBB5135730.1"/>
    <property type="molecule type" value="Genomic_DNA"/>
</dbReference>
<comment type="caution">
    <text evidence="1">The sequence shown here is derived from an EMBL/GenBank/DDBJ whole genome shotgun (WGS) entry which is preliminary data.</text>
</comment>
<organism evidence="1 2">
    <name type="scientific">Thermocatellispora tengchongensis</name>
    <dbReference type="NCBI Taxonomy" id="1073253"/>
    <lineage>
        <taxon>Bacteria</taxon>
        <taxon>Bacillati</taxon>
        <taxon>Actinomycetota</taxon>
        <taxon>Actinomycetes</taxon>
        <taxon>Streptosporangiales</taxon>
        <taxon>Streptosporangiaceae</taxon>
        <taxon>Thermocatellispora</taxon>
    </lineage>
</organism>
<gene>
    <name evidence="1" type="ORF">HNP84_005474</name>
</gene>
<dbReference type="InterPro" id="IPR012349">
    <property type="entry name" value="Split_barrel_FMN-bd"/>
</dbReference>
<dbReference type="Proteomes" id="UP000578449">
    <property type="component" value="Unassembled WGS sequence"/>
</dbReference>
<dbReference type="InterPro" id="IPR024747">
    <property type="entry name" value="Pyridox_Oxase-rel"/>
</dbReference>
<evidence type="ECO:0000313" key="2">
    <source>
        <dbReference type="Proteomes" id="UP000578449"/>
    </source>
</evidence>
<dbReference type="RefSeq" id="WP_185052671.1">
    <property type="nucleotide sequence ID" value="NZ_BAABIX010000014.1"/>
</dbReference>
<dbReference type="SUPFAM" id="SSF50475">
    <property type="entry name" value="FMN-binding split barrel"/>
    <property type="match status" value="1"/>
</dbReference>
<sequence length="138" mass="15079">MNGQERLIKPLSEAESLERLAGVSLGRLVFTYQALPDIRPVNHVLDDGHVIVRSHVGAAAVSAVAGLVTVVAYEADDIDHETHLGWSVIVRGTAELVRDPLQVERYRGLLRPWVSGHMDHVIRIKPEIVTGIELVPGA</sequence>
<dbReference type="AlphaFoldDB" id="A0A840PE55"/>
<name>A0A840PE55_9ACTN</name>
<proteinExistence type="predicted"/>
<evidence type="ECO:0000313" key="1">
    <source>
        <dbReference type="EMBL" id="MBB5135730.1"/>
    </source>
</evidence>
<dbReference type="Pfam" id="PF12900">
    <property type="entry name" value="Pyridox_ox_2"/>
    <property type="match status" value="1"/>
</dbReference>
<reference evidence="1 2" key="1">
    <citation type="submission" date="2020-08" db="EMBL/GenBank/DDBJ databases">
        <title>Genomic Encyclopedia of Type Strains, Phase IV (KMG-IV): sequencing the most valuable type-strain genomes for metagenomic binning, comparative biology and taxonomic classification.</title>
        <authorList>
            <person name="Goeker M."/>
        </authorList>
    </citation>
    <scope>NUCLEOTIDE SEQUENCE [LARGE SCALE GENOMIC DNA]</scope>
    <source>
        <strain evidence="1 2">DSM 45615</strain>
    </source>
</reference>
<dbReference type="Gene3D" id="2.30.110.10">
    <property type="entry name" value="Electron Transport, Fmn-binding Protein, Chain A"/>
    <property type="match status" value="1"/>
</dbReference>